<protein>
    <submittedName>
        <fullName evidence="1">Uncharacterized protein</fullName>
    </submittedName>
</protein>
<reference evidence="1 2" key="1">
    <citation type="submission" date="2024-09" db="EMBL/GenBank/DDBJ databases">
        <authorList>
            <person name="Sun Q."/>
            <person name="Mori K."/>
        </authorList>
    </citation>
    <scope>NUCLEOTIDE SEQUENCE [LARGE SCALE GENOMIC DNA]</scope>
    <source>
        <strain evidence="1 2">CECT 8622</strain>
    </source>
</reference>
<organism evidence="1 2">
    <name type="scientific">Mariniflexile ostreae</name>
    <dbReference type="NCBI Taxonomy" id="1520892"/>
    <lineage>
        <taxon>Bacteria</taxon>
        <taxon>Pseudomonadati</taxon>
        <taxon>Bacteroidota</taxon>
        <taxon>Flavobacteriia</taxon>
        <taxon>Flavobacteriales</taxon>
        <taxon>Flavobacteriaceae</taxon>
        <taxon>Mariniflexile</taxon>
    </lineage>
</organism>
<accession>A0ABV5F966</accession>
<evidence type="ECO:0000313" key="1">
    <source>
        <dbReference type="EMBL" id="MFB9055990.1"/>
    </source>
</evidence>
<dbReference type="Proteomes" id="UP001589585">
    <property type="component" value="Unassembled WGS sequence"/>
</dbReference>
<sequence>MEEARRKDLNELFISNQSNKSKFFFSLEKEASKLHKNGVSEENISNYFSALFEGLNRQIYNTPIDLFIEDRIFNQLESIRPIQFLSLLTLLQEGIEATTKKEIVKNSPKNILSKSKVLNIINALHFKNLFHLDLIDQFKASKLELTQANELYAEFNEYRKDKAPGEEYELINHWAEDLDLDSYFTLVSESEYRQKTLESVLKEIEADPLGANSTDSSADRKMKKFLKEHSSGEINMGVAMFMTDAIRYFSKTSNEETKKIAFEIATIGTQGIDPNKKNYSIPSIKNSNFSGYKTLAYYYVSWAIAIPEMLKQLQLPFDKEYELANKYLKL</sequence>
<comment type="caution">
    <text evidence="1">The sequence shown here is derived from an EMBL/GenBank/DDBJ whole genome shotgun (WGS) entry which is preliminary data.</text>
</comment>
<dbReference type="RefSeq" id="WP_379860182.1">
    <property type="nucleotide sequence ID" value="NZ_JBHMFC010000012.1"/>
</dbReference>
<name>A0ABV5F966_9FLAO</name>
<proteinExistence type="predicted"/>
<gene>
    <name evidence="1" type="ORF">ACFFU9_04475</name>
</gene>
<evidence type="ECO:0000313" key="2">
    <source>
        <dbReference type="Proteomes" id="UP001589585"/>
    </source>
</evidence>
<keyword evidence="2" id="KW-1185">Reference proteome</keyword>
<dbReference type="EMBL" id="JBHMFC010000012">
    <property type="protein sequence ID" value="MFB9055990.1"/>
    <property type="molecule type" value="Genomic_DNA"/>
</dbReference>